<feature type="transmembrane region" description="Helical" evidence="1">
    <location>
        <begin position="73"/>
        <end position="91"/>
    </location>
</feature>
<evidence type="ECO:0000313" key="3">
    <source>
        <dbReference type="EMBL" id="QOY35224.1"/>
    </source>
</evidence>
<evidence type="ECO:0000313" key="2">
    <source>
        <dbReference type="EMBL" id="OIJ10879.1"/>
    </source>
</evidence>
<keyword evidence="4" id="KW-1185">Reference proteome</keyword>
<dbReference type="OrthoDB" id="9909796at2"/>
<reference evidence="3" key="4">
    <citation type="submission" date="2020-10" db="EMBL/GenBank/DDBJ databases">
        <authorList>
            <person name="Bassil N.M."/>
            <person name="Lloyd J.R."/>
        </authorList>
    </citation>
    <scope>NUCLEOTIDE SEQUENCE</scope>
    <source>
        <strain evidence="3">NB2006</strain>
    </source>
</reference>
<dbReference type="RefSeq" id="WP_071318087.1">
    <property type="nucleotide sequence ID" value="NZ_CP063356.2"/>
</dbReference>
<feature type="transmembrane region" description="Helical" evidence="1">
    <location>
        <begin position="43"/>
        <end position="61"/>
    </location>
</feature>
<name>A0A1S2LED9_9BACI</name>
<evidence type="ECO:0000313" key="4">
    <source>
        <dbReference type="Proteomes" id="UP000180175"/>
    </source>
</evidence>
<evidence type="ECO:0000256" key="1">
    <source>
        <dbReference type="SAM" id="Phobius"/>
    </source>
</evidence>
<accession>A0A1S2LED9</accession>
<protein>
    <submittedName>
        <fullName evidence="2">Uncharacterized protein</fullName>
    </submittedName>
</protein>
<reference evidence="3 4" key="3">
    <citation type="journal article" date="2019" name="Int. J. Syst. Evol. Microbiol.">
        <title>Anaerobacillus isosaccharinicus sp. nov., an alkaliphilic bacterium which degrades isosaccharinic acid.</title>
        <authorList>
            <person name="Bassil N.M."/>
            <person name="Lloyd J.R."/>
        </authorList>
    </citation>
    <scope>NUCLEOTIDE SEQUENCE [LARGE SCALE GENOMIC DNA]</scope>
    <source>
        <strain evidence="3 4">NB2006</strain>
    </source>
</reference>
<dbReference type="EMBL" id="LQXD01000143">
    <property type="protein sequence ID" value="OIJ10879.1"/>
    <property type="molecule type" value="Genomic_DNA"/>
</dbReference>
<reference evidence="3 4" key="2">
    <citation type="journal article" date="2017" name="Genome Announc.">
        <title>Draft Genome Sequences of Four Alkaliphilic Bacteria Belonging to the Anaerobacillus Genus.</title>
        <authorList>
            <person name="Bassil N.M."/>
            <person name="Lloyd J.R."/>
        </authorList>
    </citation>
    <scope>NUCLEOTIDE SEQUENCE [LARGE SCALE GENOMIC DNA]</scope>
    <source>
        <strain evidence="3 4">NB2006</strain>
    </source>
</reference>
<feature type="transmembrane region" description="Helical" evidence="1">
    <location>
        <begin position="7"/>
        <end position="31"/>
    </location>
</feature>
<keyword evidence="1" id="KW-0812">Transmembrane</keyword>
<gene>
    <name evidence="3" type="ORF">AWH56_021395</name>
    <name evidence="2" type="ORF">AWH56_16395</name>
</gene>
<keyword evidence="1" id="KW-1133">Transmembrane helix</keyword>
<dbReference type="AlphaFoldDB" id="A0A1S2LED9"/>
<dbReference type="Proteomes" id="UP000180175">
    <property type="component" value="Chromosome"/>
</dbReference>
<reference evidence="2 4" key="1">
    <citation type="submission" date="2016-10" db="EMBL/GenBank/DDBJ databases">
        <title>Draft genome sequences of four alkaliphilic bacteria belonging to the Anaerobacillus genus.</title>
        <authorList>
            <person name="Bassil N.M."/>
            <person name="Lloyd J.R."/>
        </authorList>
    </citation>
    <scope>NUCLEOTIDE SEQUENCE [LARGE SCALE GENOMIC DNA]</scope>
    <source>
        <strain evidence="2 4">NB2006</strain>
    </source>
</reference>
<dbReference type="KEGG" id="aia:AWH56_021395"/>
<proteinExistence type="predicted"/>
<organism evidence="2 4">
    <name type="scientific">Anaerobacillus isosaccharinicus</name>
    <dbReference type="NCBI Taxonomy" id="1532552"/>
    <lineage>
        <taxon>Bacteria</taxon>
        <taxon>Bacillati</taxon>
        <taxon>Bacillota</taxon>
        <taxon>Bacilli</taxon>
        <taxon>Bacillales</taxon>
        <taxon>Bacillaceae</taxon>
        <taxon>Anaerobacillus</taxon>
    </lineage>
</organism>
<keyword evidence="1" id="KW-0472">Membrane</keyword>
<sequence length="132" mass="14916">MFSTKSSLVWATIITSLFVVYGSAFLGRIIFGHYYMEGGFSNLNYLILALLCLLPFLLSIFINDPISIKKKSISSAILFTTVFVPVHFTLIYENRTATGEQLIVLFAIFTLFSFIVVGIAEIVHRKRMKGDY</sequence>
<feature type="transmembrane region" description="Helical" evidence="1">
    <location>
        <begin position="103"/>
        <end position="123"/>
    </location>
</feature>
<dbReference type="EMBL" id="CP063356">
    <property type="protein sequence ID" value="QOY35224.1"/>
    <property type="molecule type" value="Genomic_DNA"/>
</dbReference>